<feature type="region of interest" description="Disordered" evidence="1">
    <location>
        <begin position="60"/>
        <end position="80"/>
    </location>
</feature>
<organism evidence="2 3">
    <name type="scientific">Candidatus Propionivibrio aalborgensis</name>
    <dbReference type="NCBI Taxonomy" id="1860101"/>
    <lineage>
        <taxon>Bacteria</taxon>
        <taxon>Pseudomonadati</taxon>
        <taxon>Pseudomonadota</taxon>
        <taxon>Betaproteobacteria</taxon>
        <taxon>Rhodocyclales</taxon>
        <taxon>Rhodocyclaceae</taxon>
        <taxon>Propionivibrio</taxon>
    </lineage>
</organism>
<dbReference type="Proteomes" id="UP000199600">
    <property type="component" value="Unassembled WGS sequence"/>
</dbReference>
<keyword evidence="3" id="KW-1185">Reference proteome</keyword>
<dbReference type="EMBL" id="FLQY01000334">
    <property type="protein sequence ID" value="SBT10246.1"/>
    <property type="molecule type" value="Genomic_DNA"/>
</dbReference>
<protein>
    <submittedName>
        <fullName evidence="2">Uncharacterized protein</fullName>
    </submittedName>
</protein>
<name>A0A1A8XZV9_9RHOO</name>
<accession>A0A1A8XZV9</accession>
<reference evidence="2 3" key="1">
    <citation type="submission" date="2016-06" db="EMBL/GenBank/DDBJ databases">
        <authorList>
            <person name="Kjaerup R.B."/>
            <person name="Dalgaard T.S."/>
            <person name="Juul-Madsen H.R."/>
        </authorList>
    </citation>
    <scope>NUCLEOTIDE SEQUENCE [LARGE SCALE GENOMIC DNA]</scope>
    <source>
        <strain evidence="2">2</strain>
    </source>
</reference>
<dbReference type="AlphaFoldDB" id="A0A1A8XZV9"/>
<dbReference type="Gene3D" id="3.40.1350.10">
    <property type="match status" value="1"/>
</dbReference>
<evidence type="ECO:0000256" key="1">
    <source>
        <dbReference type="SAM" id="MobiDB-lite"/>
    </source>
</evidence>
<dbReference type="InterPro" id="IPR011335">
    <property type="entry name" value="Restrct_endonuc-II-like"/>
</dbReference>
<dbReference type="SUPFAM" id="SSF52980">
    <property type="entry name" value="Restriction endonuclease-like"/>
    <property type="match status" value="1"/>
</dbReference>
<proteinExistence type="predicted"/>
<gene>
    <name evidence="2" type="ORF">PROAA_40011</name>
</gene>
<evidence type="ECO:0000313" key="2">
    <source>
        <dbReference type="EMBL" id="SBT10246.1"/>
    </source>
</evidence>
<feature type="compositionally biased region" description="Polar residues" evidence="1">
    <location>
        <begin position="69"/>
        <end position="78"/>
    </location>
</feature>
<evidence type="ECO:0000313" key="3">
    <source>
        <dbReference type="Proteomes" id="UP000199600"/>
    </source>
</evidence>
<dbReference type="GO" id="GO:0003676">
    <property type="term" value="F:nucleic acid binding"/>
    <property type="evidence" value="ECO:0007669"/>
    <property type="project" value="InterPro"/>
</dbReference>
<sequence length="331" mass="37981">MAIFRCNKCGYLQEQPEGRLGEIISCPKCTNQAPVYSAIYFIGKLLDKYFEAQREIGRLQGRSGGNVDRPSQASTEQPSLDEIDLSNTDQLASELQHGPIYDWFNRKQIKVVANVRGVDTTGFFDEVAVSIGHNVPVLKEVLERIRWAQQKEYSSVTVHLEKKSEEDARAITAFCQQLYDFSFVAKCFHNRKESNIRLIVQTAPAIRRFFGGEWLEWYALMSGLQYIKERQKRFSCARNLAITLQNDETYELDVFMLVDGKLPVCIECKTGEFRQNIDRYLTLRKRLGIGRANFIMCIAGLSEEHARGLTATYDLTFTNEQELPTQLARIF</sequence>
<dbReference type="InterPro" id="IPR011856">
    <property type="entry name" value="tRNA_endonuc-like_dom_sf"/>
</dbReference>